<evidence type="ECO:0000256" key="5">
    <source>
        <dbReference type="ARBA" id="ARBA00022840"/>
    </source>
</evidence>
<evidence type="ECO:0000256" key="7">
    <source>
        <dbReference type="ARBA" id="ARBA00023136"/>
    </source>
</evidence>
<feature type="transmembrane region" description="Helical" evidence="8">
    <location>
        <begin position="20"/>
        <end position="39"/>
    </location>
</feature>
<dbReference type="InterPro" id="IPR036640">
    <property type="entry name" value="ABC1_TM_sf"/>
</dbReference>
<keyword evidence="2" id="KW-0813">Transport</keyword>
<dbReference type="GO" id="GO:0005886">
    <property type="term" value="C:plasma membrane"/>
    <property type="evidence" value="ECO:0007669"/>
    <property type="project" value="UniProtKB-SubCell"/>
</dbReference>
<dbReference type="AlphaFoldDB" id="A0A0A0BHU7"/>
<evidence type="ECO:0000259" key="9">
    <source>
        <dbReference type="PROSITE" id="PS50893"/>
    </source>
</evidence>
<evidence type="ECO:0000256" key="2">
    <source>
        <dbReference type="ARBA" id="ARBA00022448"/>
    </source>
</evidence>
<dbReference type="PANTHER" id="PTHR24221">
    <property type="entry name" value="ATP-BINDING CASSETTE SUB-FAMILY B"/>
    <property type="match status" value="1"/>
</dbReference>
<proteinExistence type="predicted"/>
<evidence type="ECO:0000256" key="3">
    <source>
        <dbReference type="ARBA" id="ARBA00022692"/>
    </source>
</evidence>
<protein>
    <submittedName>
        <fullName evidence="11">Lipid A export ATP-binding/permease protein MsbA</fullName>
    </submittedName>
</protein>
<dbReference type="SUPFAM" id="SSF52540">
    <property type="entry name" value="P-loop containing nucleoside triphosphate hydrolases"/>
    <property type="match status" value="1"/>
</dbReference>
<dbReference type="Pfam" id="PF00664">
    <property type="entry name" value="ABC_membrane"/>
    <property type="match status" value="1"/>
</dbReference>
<dbReference type="PROSITE" id="PS50893">
    <property type="entry name" value="ABC_TRANSPORTER_2"/>
    <property type="match status" value="1"/>
</dbReference>
<keyword evidence="7 8" id="KW-0472">Membrane</keyword>
<dbReference type="SUPFAM" id="SSF90123">
    <property type="entry name" value="ABC transporter transmembrane region"/>
    <property type="match status" value="1"/>
</dbReference>
<keyword evidence="5 11" id="KW-0067">ATP-binding</keyword>
<dbReference type="PROSITE" id="PS50929">
    <property type="entry name" value="ABC_TM1F"/>
    <property type="match status" value="1"/>
</dbReference>
<name>A0A0A0BHU7_9GAMM</name>
<feature type="transmembrane region" description="Helical" evidence="8">
    <location>
        <begin position="290"/>
        <end position="308"/>
    </location>
</feature>
<feature type="transmembrane region" description="Helical" evidence="8">
    <location>
        <begin position="166"/>
        <end position="186"/>
    </location>
</feature>
<evidence type="ECO:0000256" key="8">
    <source>
        <dbReference type="SAM" id="Phobius"/>
    </source>
</evidence>
<dbReference type="PROSITE" id="PS00211">
    <property type="entry name" value="ABC_TRANSPORTER_1"/>
    <property type="match status" value="1"/>
</dbReference>
<feature type="transmembrane region" description="Helical" evidence="8">
    <location>
        <begin position="250"/>
        <end position="270"/>
    </location>
</feature>
<dbReference type="InterPro" id="IPR011527">
    <property type="entry name" value="ABC1_TM_dom"/>
</dbReference>
<dbReference type="Gene3D" id="1.20.1560.10">
    <property type="entry name" value="ABC transporter type 1, transmembrane domain"/>
    <property type="match status" value="1"/>
</dbReference>
<dbReference type="GO" id="GO:0005524">
    <property type="term" value="F:ATP binding"/>
    <property type="evidence" value="ECO:0007669"/>
    <property type="project" value="UniProtKB-KW"/>
</dbReference>
<evidence type="ECO:0000256" key="6">
    <source>
        <dbReference type="ARBA" id="ARBA00022989"/>
    </source>
</evidence>
<dbReference type="InterPro" id="IPR039421">
    <property type="entry name" value="Type_1_exporter"/>
</dbReference>
<dbReference type="RefSeq" id="WP_036311636.1">
    <property type="nucleotide sequence ID" value="NZ_JRQD01000001.1"/>
</dbReference>
<comment type="caution">
    <text evidence="11">The sequence shown here is derived from an EMBL/GenBank/DDBJ whole genome shotgun (WGS) entry which is preliminary data.</text>
</comment>
<dbReference type="FunFam" id="3.40.50.300:FF:000186">
    <property type="entry name" value="ATP-binding cassette sub-family B member 7, mitochondrial"/>
    <property type="match status" value="1"/>
</dbReference>
<evidence type="ECO:0000313" key="11">
    <source>
        <dbReference type="EMBL" id="KGM08103.1"/>
    </source>
</evidence>
<dbReference type="GO" id="GO:0140359">
    <property type="term" value="F:ABC-type transporter activity"/>
    <property type="evidence" value="ECO:0007669"/>
    <property type="project" value="InterPro"/>
</dbReference>
<evidence type="ECO:0000259" key="10">
    <source>
        <dbReference type="PROSITE" id="PS50929"/>
    </source>
</evidence>
<dbReference type="STRING" id="392484.LP43_0526"/>
<dbReference type="InterPro" id="IPR003593">
    <property type="entry name" value="AAA+_ATPase"/>
</dbReference>
<keyword evidence="4" id="KW-0547">Nucleotide-binding</keyword>
<feature type="transmembrane region" description="Helical" evidence="8">
    <location>
        <begin position="134"/>
        <end position="160"/>
    </location>
</feature>
<dbReference type="EMBL" id="JRQD01000001">
    <property type="protein sequence ID" value="KGM08103.1"/>
    <property type="molecule type" value="Genomic_DNA"/>
</dbReference>
<sequence>MKTYQDWRAIRSLLPFIWQFKGRVFFALGLLTLAKLANVGVPLALKQAVDALDPQQQPIIYLPVAMLIIYGVLRLTSSVFSELRDALFAKVIFRTVRRIATTIFSHLHNLSLRFHLQRQTGGISRDIERGSRGIGFLLNFMIFNILPTLVEIGLVCIILLLNYDSIFALITTGTILIYIVYTLLVTEWRMRFRRTMNDMDSEANNQAIDSLLNYETVKYFNNEAFEVDRYDFKLKQWEQSAVRNQISLSVLNVGQGVIIAVGLTALMLLAGQGVVDKELSLGDLVLINAYLLQLYLPLGFLGFVYREIRHSLADMERMFLLLDQQQETADRANAKSLNVSQGKICFENVAFFYQKQRPILQQIDFTIEAGQKLALVGASGSGKSSIVRLLYRFYDPQQGRVLIDGQDIREVTQHSLRQAIGVVPQDTVLFNDSIFNNIAYGETGAGADAVISAAKQAHIHEFISHLPDGYDTLVGERGLKLSGGEKQRVAIARTLLKNPAILVFDEATSALDSHAEQAIGQELLSVSANKTTLVIAHRLSTVVDADTILVLDHGRIIERGNHDQLLKQGGHYAAMWALQQSERSNDFDNNNSVI</sequence>
<feature type="transmembrane region" description="Helical" evidence="8">
    <location>
        <begin position="59"/>
        <end position="80"/>
    </location>
</feature>
<dbReference type="GO" id="GO:0016887">
    <property type="term" value="F:ATP hydrolysis activity"/>
    <property type="evidence" value="ECO:0007669"/>
    <property type="project" value="InterPro"/>
</dbReference>
<dbReference type="SMART" id="SM00382">
    <property type="entry name" value="AAA"/>
    <property type="match status" value="1"/>
</dbReference>
<evidence type="ECO:0000256" key="1">
    <source>
        <dbReference type="ARBA" id="ARBA00004651"/>
    </source>
</evidence>
<reference evidence="11 12" key="1">
    <citation type="submission" date="2014-09" db="EMBL/GenBank/DDBJ databases">
        <authorList>
            <person name="Grob C."/>
            <person name="Taubert M."/>
            <person name="Howat A.M."/>
            <person name="Burns O.J."/>
            <person name="Dixon J.L."/>
            <person name="Chen Y."/>
            <person name="Murrell J.C."/>
        </authorList>
    </citation>
    <scope>NUCLEOTIDE SEQUENCE [LARGE SCALE GENOMIC DNA]</scope>
    <source>
        <strain evidence="11">L4</strain>
    </source>
</reference>
<feature type="domain" description="ABC transmembrane type-1" evidence="10">
    <location>
        <begin position="25"/>
        <end position="310"/>
    </location>
</feature>
<dbReference type="GO" id="GO:0006879">
    <property type="term" value="P:intracellular iron ion homeostasis"/>
    <property type="evidence" value="ECO:0007669"/>
    <property type="project" value="TreeGrafter"/>
</dbReference>
<feature type="domain" description="ABC transporter" evidence="9">
    <location>
        <begin position="344"/>
        <end position="578"/>
    </location>
</feature>
<comment type="subcellular location">
    <subcellularLocation>
        <location evidence="1">Cell membrane</location>
        <topology evidence="1">Multi-pass membrane protein</topology>
    </subcellularLocation>
</comment>
<accession>A0A0A0BHU7</accession>
<dbReference type="Proteomes" id="UP000029999">
    <property type="component" value="Unassembled WGS sequence"/>
</dbReference>
<organism evidence="11 12">
    <name type="scientific">Methylophaga thiooxydans</name>
    <dbReference type="NCBI Taxonomy" id="392484"/>
    <lineage>
        <taxon>Bacteria</taxon>
        <taxon>Pseudomonadati</taxon>
        <taxon>Pseudomonadota</taxon>
        <taxon>Gammaproteobacteria</taxon>
        <taxon>Thiotrichales</taxon>
        <taxon>Piscirickettsiaceae</taxon>
        <taxon>Methylophaga</taxon>
    </lineage>
</organism>
<keyword evidence="3 8" id="KW-0812">Transmembrane</keyword>
<evidence type="ECO:0000313" key="12">
    <source>
        <dbReference type="Proteomes" id="UP000029999"/>
    </source>
</evidence>
<dbReference type="PANTHER" id="PTHR24221:SF402">
    <property type="entry name" value="IRON-SULFUR CLUSTERS TRANSPORTER ABCB7, MITOCHONDRIAL"/>
    <property type="match status" value="1"/>
</dbReference>
<dbReference type="InterPro" id="IPR017871">
    <property type="entry name" value="ABC_transporter-like_CS"/>
</dbReference>
<dbReference type="CDD" id="cd18582">
    <property type="entry name" value="ABC_6TM_ATM1_ABCB7"/>
    <property type="match status" value="1"/>
</dbReference>
<dbReference type="InterPro" id="IPR027417">
    <property type="entry name" value="P-loop_NTPase"/>
</dbReference>
<dbReference type="Pfam" id="PF00005">
    <property type="entry name" value="ABC_tran"/>
    <property type="match status" value="1"/>
</dbReference>
<dbReference type="InterPro" id="IPR003439">
    <property type="entry name" value="ABC_transporter-like_ATP-bd"/>
</dbReference>
<gene>
    <name evidence="11" type="ORF">LP43_0526</name>
</gene>
<keyword evidence="6 8" id="KW-1133">Transmembrane helix</keyword>
<evidence type="ECO:0000256" key="4">
    <source>
        <dbReference type="ARBA" id="ARBA00022741"/>
    </source>
</evidence>
<dbReference type="Gene3D" id="3.40.50.300">
    <property type="entry name" value="P-loop containing nucleotide triphosphate hydrolases"/>
    <property type="match status" value="1"/>
</dbReference>